<sequence length="527" mass="61192">MNKYMGNKDRVLDSIYKEIVEFTGGDFQTLFDAFAGTNNVGKFFKQKGYRIIANDINDVSFVLGKAYIENNQYPAFKGLFSDVNDDFYSCRRLKQAVDSADFTSLMNKLVALNSQVFHPEHLTEDYDRIVMVLTYLSFLADRRDYSSDDGADFTITEENFIFRNYCEEGANSEYVNLVTWKSLKAQATALKKLIAKLEAAGPEEKAKIEKTVDEVTAYFESFGEKPFAMAKFTNGLSLIGSLCESEIVQQDAYVHAKLVGIYEKLLKLKNRNNHIGRRMFFTKEHGERIDLILNIILYWFRNRIISEQEYYYLLCSLLESVALFSNTSATYQAFYKTYRPNTLQEFRLVIPEVITSDREHLVYQQDTFNLIGEIDAASSVLYLDPPYNWRLYDSNYHLLNLIAKYHTIPDLTEYEKGIIGASGEYRLGKEYDYTNYNRRSTFEELLFQLVMKSNSDYIAISYSNSESNHNREAIEDSIQVISDFFQNPAHFSEFKVVNLNQIYNFESRKNQKKTPITELLFLAKKNN</sequence>
<proteinExistence type="predicted"/>
<dbReference type="RefSeq" id="WP_202654553.1">
    <property type="nucleotide sequence ID" value="NZ_JAESWB010000181.1"/>
</dbReference>
<dbReference type="InterPro" id="IPR029063">
    <property type="entry name" value="SAM-dependent_MTases_sf"/>
</dbReference>
<evidence type="ECO:0000313" key="7">
    <source>
        <dbReference type="Proteomes" id="UP000623967"/>
    </source>
</evidence>
<evidence type="ECO:0000256" key="1">
    <source>
        <dbReference type="ARBA" id="ARBA00011900"/>
    </source>
</evidence>
<accession>A0ABS1TPR0</accession>
<dbReference type="Proteomes" id="UP000623967">
    <property type="component" value="Unassembled WGS sequence"/>
</dbReference>
<comment type="caution">
    <text evidence="6">The sequence shown here is derived from an EMBL/GenBank/DDBJ whole genome shotgun (WGS) entry which is preliminary data.</text>
</comment>
<keyword evidence="2 6" id="KW-0489">Methyltransferase</keyword>
<dbReference type="PROSITE" id="PS00092">
    <property type="entry name" value="N6_MTASE"/>
    <property type="match status" value="1"/>
</dbReference>
<protein>
    <recommendedName>
        <fullName evidence="1">site-specific DNA-methyltransferase (adenine-specific)</fullName>
        <ecNumber evidence="1">2.1.1.72</ecNumber>
    </recommendedName>
</protein>
<reference evidence="6 7" key="1">
    <citation type="submission" date="2021-01" db="EMBL/GenBank/DDBJ databases">
        <title>Genome public.</title>
        <authorList>
            <person name="Liu C."/>
            <person name="Sun Q."/>
        </authorList>
    </citation>
    <scope>NUCLEOTIDE SEQUENCE [LARGE SCALE GENOMIC DNA]</scope>
    <source>
        <strain evidence="6 7">YIM B02564</strain>
    </source>
</reference>
<evidence type="ECO:0000256" key="2">
    <source>
        <dbReference type="ARBA" id="ARBA00022603"/>
    </source>
</evidence>
<gene>
    <name evidence="6" type="ORF">JK635_13880</name>
</gene>
<dbReference type="EMBL" id="JAESWB010000181">
    <property type="protein sequence ID" value="MBL4953300.1"/>
    <property type="molecule type" value="Genomic_DNA"/>
</dbReference>
<keyword evidence="7" id="KW-1185">Reference proteome</keyword>
<keyword evidence="4" id="KW-0949">S-adenosyl-L-methionine</keyword>
<dbReference type="InterPro" id="IPR012327">
    <property type="entry name" value="MeTrfase_D12"/>
</dbReference>
<evidence type="ECO:0000256" key="4">
    <source>
        <dbReference type="ARBA" id="ARBA00022691"/>
    </source>
</evidence>
<organism evidence="6 7">
    <name type="scientific">Neobacillus paridis</name>
    <dbReference type="NCBI Taxonomy" id="2803862"/>
    <lineage>
        <taxon>Bacteria</taxon>
        <taxon>Bacillati</taxon>
        <taxon>Bacillota</taxon>
        <taxon>Bacilli</taxon>
        <taxon>Bacillales</taxon>
        <taxon>Bacillaceae</taxon>
        <taxon>Neobacillus</taxon>
    </lineage>
</organism>
<evidence type="ECO:0000313" key="6">
    <source>
        <dbReference type="EMBL" id="MBL4953300.1"/>
    </source>
</evidence>
<dbReference type="EC" id="2.1.1.72" evidence="1"/>
<keyword evidence="3" id="KW-0808">Transferase</keyword>
<comment type="catalytic activity">
    <reaction evidence="5">
        <text>a 2'-deoxyadenosine in DNA + S-adenosyl-L-methionine = an N(6)-methyl-2'-deoxyadenosine in DNA + S-adenosyl-L-homocysteine + H(+)</text>
        <dbReference type="Rhea" id="RHEA:15197"/>
        <dbReference type="Rhea" id="RHEA-COMP:12418"/>
        <dbReference type="Rhea" id="RHEA-COMP:12419"/>
        <dbReference type="ChEBI" id="CHEBI:15378"/>
        <dbReference type="ChEBI" id="CHEBI:57856"/>
        <dbReference type="ChEBI" id="CHEBI:59789"/>
        <dbReference type="ChEBI" id="CHEBI:90615"/>
        <dbReference type="ChEBI" id="CHEBI:90616"/>
        <dbReference type="EC" id="2.1.1.72"/>
    </reaction>
</comment>
<dbReference type="Pfam" id="PF02086">
    <property type="entry name" value="MethyltransfD12"/>
    <property type="match status" value="2"/>
</dbReference>
<evidence type="ECO:0000256" key="3">
    <source>
        <dbReference type="ARBA" id="ARBA00022679"/>
    </source>
</evidence>
<evidence type="ECO:0000256" key="5">
    <source>
        <dbReference type="ARBA" id="ARBA00047942"/>
    </source>
</evidence>
<dbReference type="InterPro" id="IPR002052">
    <property type="entry name" value="DNA_methylase_N6_adenine_CS"/>
</dbReference>
<dbReference type="SUPFAM" id="SSF53335">
    <property type="entry name" value="S-adenosyl-L-methionine-dependent methyltransferases"/>
    <property type="match status" value="1"/>
</dbReference>
<dbReference type="GO" id="GO:0032259">
    <property type="term" value="P:methylation"/>
    <property type="evidence" value="ECO:0007669"/>
    <property type="project" value="UniProtKB-KW"/>
</dbReference>
<name>A0ABS1TPR0_9BACI</name>
<dbReference type="GO" id="GO:0008168">
    <property type="term" value="F:methyltransferase activity"/>
    <property type="evidence" value="ECO:0007669"/>
    <property type="project" value="UniProtKB-KW"/>
</dbReference>